<evidence type="ECO:0000256" key="7">
    <source>
        <dbReference type="ARBA" id="ARBA00023224"/>
    </source>
</evidence>
<comment type="similarity">
    <text evidence="8">Belongs to the G-protein coupled receptor 1 family.</text>
</comment>
<dbReference type="EMBL" id="VSWD01000011">
    <property type="protein sequence ID" value="KAK3088161.1"/>
    <property type="molecule type" value="Genomic_DNA"/>
</dbReference>
<feature type="transmembrane region" description="Helical" evidence="10">
    <location>
        <begin position="89"/>
        <end position="108"/>
    </location>
</feature>
<feature type="transmembrane region" description="Helical" evidence="10">
    <location>
        <begin position="222"/>
        <end position="246"/>
    </location>
</feature>
<keyword evidence="3 10" id="KW-1133">Transmembrane helix</keyword>
<keyword evidence="13" id="KW-1185">Reference proteome</keyword>
<dbReference type="PRINTS" id="PR00237">
    <property type="entry name" value="GPCRRHODOPSN"/>
</dbReference>
<organism evidence="12 13">
    <name type="scientific">Pinctada imbricata</name>
    <name type="common">Atlantic pearl-oyster</name>
    <name type="synonym">Pinctada martensii</name>
    <dbReference type="NCBI Taxonomy" id="66713"/>
    <lineage>
        <taxon>Eukaryota</taxon>
        <taxon>Metazoa</taxon>
        <taxon>Spiralia</taxon>
        <taxon>Lophotrochozoa</taxon>
        <taxon>Mollusca</taxon>
        <taxon>Bivalvia</taxon>
        <taxon>Autobranchia</taxon>
        <taxon>Pteriomorphia</taxon>
        <taxon>Pterioida</taxon>
        <taxon>Pterioidea</taxon>
        <taxon>Pteriidae</taxon>
        <taxon>Pinctada</taxon>
    </lineage>
</organism>
<protein>
    <recommendedName>
        <fullName evidence="11">G-protein coupled receptors family 1 profile domain-containing protein</fullName>
    </recommendedName>
</protein>
<dbReference type="PROSITE" id="PS00237">
    <property type="entry name" value="G_PROTEIN_RECEP_F1_1"/>
    <property type="match status" value="1"/>
</dbReference>
<evidence type="ECO:0000256" key="9">
    <source>
        <dbReference type="SAM" id="MobiDB-lite"/>
    </source>
</evidence>
<proteinExistence type="inferred from homology"/>
<comment type="subcellular location">
    <subcellularLocation>
        <location evidence="1">Membrane</location>
        <topology evidence="1">Multi-pass membrane protein</topology>
    </subcellularLocation>
</comment>
<evidence type="ECO:0000256" key="1">
    <source>
        <dbReference type="ARBA" id="ARBA00004141"/>
    </source>
</evidence>
<dbReference type="SUPFAM" id="SSF81321">
    <property type="entry name" value="Family A G protein-coupled receptor-like"/>
    <property type="match status" value="1"/>
</dbReference>
<feature type="transmembrane region" description="Helical" evidence="10">
    <location>
        <begin position="379"/>
        <end position="402"/>
    </location>
</feature>
<feature type="transmembrane region" description="Helical" evidence="10">
    <location>
        <begin position="422"/>
        <end position="441"/>
    </location>
</feature>
<feature type="domain" description="G-protein coupled receptors family 1 profile" evidence="11">
    <location>
        <begin position="70"/>
        <end position="438"/>
    </location>
</feature>
<evidence type="ECO:0000256" key="6">
    <source>
        <dbReference type="ARBA" id="ARBA00023170"/>
    </source>
</evidence>
<dbReference type="InterPro" id="IPR017452">
    <property type="entry name" value="GPCR_Rhodpsn_7TM"/>
</dbReference>
<feature type="transmembrane region" description="Helical" evidence="10">
    <location>
        <begin position="54"/>
        <end position="77"/>
    </location>
</feature>
<name>A0AA88XVV7_PINIB</name>
<keyword evidence="6 8" id="KW-0675">Receptor</keyword>
<dbReference type="GO" id="GO:0016020">
    <property type="term" value="C:membrane"/>
    <property type="evidence" value="ECO:0007669"/>
    <property type="project" value="UniProtKB-SubCell"/>
</dbReference>
<comment type="caution">
    <text evidence="12">The sequence shown here is derived from an EMBL/GenBank/DDBJ whole genome shotgun (WGS) entry which is preliminary data.</text>
</comment>
<feature type="region of interest" description="Disordered" evidence="9">
    <location>
        <begin position="317"/>
        <end position="341"/>
    </location>
</feature>
<evidence type="ECO:0000256" key="5">
    <source>
        <dbReference type="ARBA" id="ARBA00023136"/>
    </source>
</evidence>
<dbReference type="CDD" id="cd00637">
    <property type="entry name" value="7tm_classA_rhodopsin-like"/>
    <property type="match status" value="1"/>
</dbReference>
<sequence>MDPIGFNISDNFTGTLRNASDFDRALNGFLPPTTRVDPLPLITKLNEEEARRQIPLSIFLGLVSVCGVIGNCFVLYIYGVLYRASNSRIFITCLAVVDLCTCILAIPIETVTIQNQYQFDQPWVCKISRFTNAAATISSANILFLIALDRYRKICKPLKWQFTNKNAKLMCVGAIAFSMLLSWPSLILYGIKSTDVPLRQDLNGTFTECSLDDEFSNTIYTLAYQFLFLLSFLVEVVVIIILYTFIGRKVRFFAHKHELRRGSSSNIIDDNDTELQRTRREKLREIQPDLSSYDELDDSLGLKRSVTMKSQFKSTDNIVGMDQNPTEETTDREVRSDGLSVSGSVNSRNTLTKTNTINHNSLSHRIHKKRKNLAKNTTYLMFIISIAFIVTFVPYLAIVLLREIMKNFVQRMSDSERTAFRFFLRSYFLNAAVNPIIYSIFDRRFRKAFRKCLNDIRSCVCECKRTS</sequence>
<dbReference type="PANTHER" id="PTHR24238:SF47">
    <property type="entry name" value="ECDYSTEROIDS_DOPAMINE RECEPTOR-RELATED"/>
    <property type="match status" value="1"/>
</dbReference>
<keyword evidence="7 8" id="KW-0807">Transducer</keyword>
<dbReference type="InterPro" id="IPR000276">
    <property type="entry name" value="GPCR_Rhodpsn"/>
</dbReference>
<evidence type="ECO:0000256" key="8">
    <source>
        <dbReference type="RuleBase" id="RU000688"/>
    </source>
</evidence>
<dbReference type="Gene3D" id="1.20.1070.10">
    <property type="entry name" value="Rhodopsin 7-helix transmembrane proteins"/>
    <property type="match status" value="2"/>
</dbReference>
<dbReference type="PANTHER" id="PTHR24238">
    <property type="entry name" value="G-PROTEIN COUPLED RECEPTOR"/>
    <property type="match status" value="1"/>
</dbReference>
<dbReference type="AlphaFoldDB" id="A0AA88XVV7"/>
<keyword evidence="4 8" id="KW-0297">G-protein coupled receptor</keyword>
<evidence type="ECO:0000313" key="13">
    <source>
        <dbReference type="Proteomes" id="UP001186944"/>
    </source>
</evidence>
<feature type="compositionally biased region" description="Polar residues" evidence="9">
    <location>
        <begin position="317"/>
        <end position="327"/>
    </location>
</feature>
<reference evidence="12" key="1">
    <citation type="submission" date="2019-08" db="EMBL/GenBank/DDBJ databases">
        <title>The improved chromosome-level genome for the pearl oyster Pinctada fucata martensii using PacBio sequencing and Hi-C.</title>
        <authorList>
            <person name="Zheng Z."/>
        </authorList>
    </citation>
    <scope>NUCLEOTIDE SEQUENCE</scope>
    <source>
        <strain evidence="12">ZZ-2019</strain>
        <tissue evidence="12">Adductor muscle</tissue>
    </source>
</reference>
<keyword evidence="2 8" id="KW-0812">Transmembrane</keyword>
<dbReference type="Pfam" id="PF00001">
    <property type="entry name" value="7tm_1"/>
    <property type="match status" value="1"/>
</dbReference>
<gene>
    <name evidence="12" type="ORF">FSP39_015513</name>
</gene>
<evidence type="ECO:0000259" key="11">
    <source>
        <dbReference type="PROSITE" id="PS50262"/>
    </source>
</evidence>
<evidence type="ECO:0000313" key="12">
    <source>
        <dbReference type="EMBL" id="KAK3088161.1"/>
    </source>
</evidence>
<accession>A0AA88XVV7</accession>
<feature type="transmembrane region" description="Helical" evidence="10">
    <location>
        <begin position="128"/>
        <end position="148"/>
    </location>
</feature>
<dbReference type="PROSITE" id="PS50262">
    <property type="entry name" value="G_PROTEIN_RECEP_F1_2"/>
    <property type="match status" value="1"/>
</dbReference>
<dbReference type="GO" id="GO:0004930">
    <property type="term" value="F:G protein-coupled receptor activity"/>
    <property type="evidence" value="ECO:0007669"/>
    <property type="project" value="UniProtKB-KW"/>
</dbReference>
<evidence type="ECO:0000256" key="10">
    <source>
        <dbReference type="SAM" id="Phobius"/>
    </source>
</evidence>
<evidence type="ECO:0000256" key="3">
    <source>
        <dbReference type="ARBA" id="ARBA00022989"/>
    </source>
</evidence>
<keyword evidence="5 10" id="KW-0472">Membrane</keyword>
<dbReference type="Proteomes" id="UP001186944">
    <property type="component" value="Unassembled WGS sequence"/>
</dbReference>
<evidence type="ECO:0000256" key="4">
    <source>
        <dbReference type="ARBA" id="ARBA00023040"/>
    </source>
</evidence>
<evidence type="ECO:0000256" key="2">
    <source>
        <dbReference type="ARBA" id="ARBA00022692"/>
    </source>
</evidence>
<feature type="transmembrane region" description="Helical" evidence="10">
    <location>
        <begin position="169"/>
        <end position="191"/>
    </location>
</feature>